<keyword evidence="2" id="KW-0862">Zinc</keyword>
<feature type="domain" description="RING-type" evidence="4">
    <location>
        <begin position="106"/>
        <end position="162"/>
    </location>
</feature>
<evidence type="ECO:0000313" key="6">
    <source>
        <dbReference type="EMBL" id="RZF37994.1"/>
    </source>
</evidence>
<reference evidence="6 7" key="1">
    <citation type="journal article" date="2017" name="Gigascience">
        <title>Genome sequence of the small brown planthopper, Laodelphax striatellus.</title>
        <authorList>
            <person name="Zhu J."/>
            <person name="Jiang F."/>
            <person name="Wang X."/>
            <person name="Yang P."/>
            <person name="Bao Y."/>
            <person name="Zhao W."/>
            <person name="Wang W."/>
            <person name="Lu H."/>
            <person name="Wang Q."/>
            <person name="Cui N."/>
            <person name="Li J."/>
            <person name="Chen X."/>
            <person name="Luo L."/>
            <person name="Yu J."/>
            <person name="Kang L."/>
            <person name="Cui F."/>
        </authorList>
    </citation>
    <scope>NUCLEOTIDE SEQUENCE [LARGE SCALE GENOMIC DNA]</scope>
    <source>
        <strain evidence="6">Lst14</strain>
    </source>
</reference>
<keyword evidence="1 3" id="KW-0863">Zinc-finger</keyword>
<gene>
    <name evidence="6" type="ORF">LSTR_LSTR006393</name>
</gene>
<dbReference type="OrthoDB" id="445357at2759"/>
<dbReference type="PROSITE" id="PS50800">
    <property type="entry name" value="SAP"/>
    <property type="match status" value="1"/>
</dbReference>
<dbReference type="Gene3D" id="3.30.40.10">
    <property type="entry name" value="Zinc/RING finger domain, C3HC4 (zinc finger)"/>
    <property type="match status" value="1"/>
</dbReference>
<dbReference type="STRING" id="195883.A0A482WWU9"/>
<evidence type="ECO:0000256" key="3">
    <source>
        <dbReference type="PROSITE-ProRule" id="PRU00175"/>
    </source>
</evidence>
<evidence type="ECO:0008006" key="8">
    <source>
        <dbReference type="Google" id="ProtNLM"/>
    </source>
</evidence>
<dbReference type="Pfam" id="PF02037">
    <property type="entry name" value="SAP"/>
    <property type="match status" value="1"/>
</dbReference>
<name>A0A482WWU9_LAOST</name>
<evidence type="ECO:0000256" key="2">
    <source>
        <dbReference type="ARBA" id="ARBA00022833"/>
    </source>
</evidence>
<dbReference type="Gene3D" id="1.10.720.30">
    <property type="entry name" value="SAP domain"/>
    <property type="match status" value="1"/>
</dbReference>
<protein>
    <recommendedName>
        <fullName evidence="8">SAP domain-containing protein</fullName>
    </recommendedName>
</protein>
<proteinExistence type="predicted"/>
<dbReference type="PROSITE" id="PS50089">
    <property type="entry name" value="ZF_RING_2"/>
    <property type="match status" value="1"/>
</dbReference>
<keyword evidence="7" id="KW-1185">Reference proteome</keyword>
<keyword evidence="1 3" id="KW-0479">Metal-binding</keyword>
<sequence length="173" mass="19526">MDTDLTKLTVVKLRQELSVRGLDSKGVKAVLVDRLREALKEENGQGEKLYVGPDLTNYRIKPVVVNFDTVSNCPPPAFVVQQRRELEANLQKREAISEASISFTRCVICLTNEVTRSASPCGHLALCVECCIKLVRTTTYYQVHEGLYVEEVPLPIRCPKCRSLVGSLQRIYW</sequence>
<dbReference type="InterPro" id="IPR036361">
    <property type="entry name" value="SAP_dom_sf"/>
</dbReference>
<dbReference type="Proteomes" id="UP000291343">
    <property type="component" value="Unassembled WGS sequence"/>
</dbReference>
<dbReference type="GO" id="GO:0008270">
    <property type="term" value="F:zinc ion binding"/>
    <property type="evidence" value="ECO:0007669"/>
    <property type="project" value="UniProtKB-KW"/>
</dbReference>
<organism evidence="6 7">
    <name type="scientific">Laodelphax striatellus</name>
    <name type="common">Small brown planthopper</name>
    <name type="synonym">Delphax striatella</name>
    <dbReference type="NCBI Taxonomy" id="195883"/>
    <lineage>
        <taxon>Eukaryota</taxon>
        <taxon>Metazoa</taxon>
        <taxon>Ecdysozoa</taxon>
        <taxon>Arthropoda</taxon>
        <taxon>Hexapoda</taxon>
        <taxon>Insecta</taxon>
        <taxon>Pterygota</taxon>
        <taxon>Neoptera</taxon>
        <taxon>Paraneoptera</taxon>
        <taxon>Hemiptera</taxon>
        <taxon>Auchenorrhyncha</taxon>
        <taxon>Fulgoroidea</taxon>
        <taxon>Delphacidae</taxon>
        <taxon>Criomorphinae</taxon>
        <taxon>Laodelphax</taxon>
    </lineage>
</organism>
<evidence type="ECO:0000313" key="7">
    <source>
        <dbReference type="Proteomes" id="UP000291343"/>
    </source>
</evidence>
<dbReference type="EMBL" id="QKKF02022824">
    <property type="protein sequence ID" value="RZF37994.1"/>
    <property type="molecule type" value="Genomic_DNA"/>
</dbReference>
<dbReference type="InterPro" id="IPR013083">
    <property type="entry name" value="Znf_RING/FYVE/PHD"/>
</dbReference>
<evidence type="ECO:0000256" key="1">
    <source>
        <dbReference type="ARBA" id="ARBA00022771"/>
    </source>
</evidence>
<dbReference type="InParanoid" id="A0A482WWU9"/>
<evidence type="ECO:0000259" key="4">
    <source>
        <dbReference type="PROSITE" id="PS50089"/>
    </source>
</evidence>
<dbReference type="AlphaFoldDB" id="A0A482WWU9"/>
<evidence type="ECO:0000259" key="5">
    <source>
        <dbReference type="PROSITE" id="PS50800"/>
    </source>
</evidence>
<dbReference type="SMART" id="SM00513">
    <property type="entry name" value="SAP"/>
    <property type="match status" value="1"/>
</dbReference>
<dbReference type="SUPFAM" id="SSF68906">
    <property type="entry name" value="SAP domain"/>
    <property type="match status" value="1"/>
</dbReference>
<dbReference type="InterPro" id="IPR003034">
    <property type="entry name" value="SAP_dom"/>
</dbReference>
<accession>A0A482WWU9</accession>
<feature type="domain" description="SAP" evidence="5">
    <location>
        <begin position="5"/>
        <end position="39"/>
    </location>
</feature>
<dbReference type="Pfam" id="PF13920">
    <property type="entry name" value="zf-C3HC4_3"/>
    <property type="match status" value="1"/>
</dbReference>
<comment type="caution">
    <text evidence="6">The sequence shown here is derived from an EMBL/GenBank/DDBJ whole genome shotgun (WGS) entry which is preliminary data.</text>
</comment>
<dbReference type="InterPro" id="IPR001841">
    <property type="entry name" value="Znf_RING"/>
</dbReference>
<dbReference type="SUPFAM" id="SSF57850">
    <property type="entry name" value="RING/U-box"/>
    <property type="match status" value="1"/>
</dbReference>